<gene>
    <name evidence="9" type="ORF">AU15_03975</name>
    <name evidence="10" type="ORF">SAMN04487868_1134</name>
</gene>
<keyword evidence="2" id="KW-1003">Cell membrane</keyword>
<reference evidence="9 11" key="1">
    <citation type="journal article" date="2014" name="Genome Announc.">
        <title>Draft Genome Sequences of Marinobacter similis A3d10T and Marinobacter salarius R9SW1T.</title>
        <authorList>
            <person name="Ivanova E.P."/>
            <person name="Ng H.J."/>
            <person name="Webb H.K."/>
            <person name="Feng G."/>
            <person name="Oshima K."/>
            <person name="Hattori M."/>
            <person name="Ohkuma M."/>
            <person name="Sergeev A.F."/>
            <person name="Mikhailov V.V."/>
            <person name="Crawford R.J."/>
            <person name="Sawabe T."/>
        </authorList>
    </citation>
    <scope>NUCLEOTIDE SEQUENCE [LARGE SCALE GENOMIC DNA]</scope>
    <source>
        <strain evidence="11">A3d10 and R9SW1</strain>
        <strain evidence="9">R9SW1</strain>
    </source>
</reference>
<feature type="domain" description="TRAP C4-dicarboxylate transport system permease DctM subunit" evidence="8">
    <location>
        <begin position="12"/>
        <end position="427"/>
    </location>
</feature>
<evidence type="ECO:0000313" key="11">
    <source>
        <dbReference type="Proteomes" id="UP000035081"/>
    </source>
</evidence>
<feature type="transmembrane region" description="Helical" evidence="7">
    <location>
        <begin position="285"/>
        <end position="307"/>
    </location>
</feature>
<dbReference type="InterPro" id="IPR004681">
    <property type="entry name" value="TRAP_DctM"/>
</dbReference>
<accession>A0A1I4L6W4</accession>
<dbReference type="PIRSF" id="PIRSF006066">
    <property type="entry name" value="HI0050"/>
    <property type="match status" value="1"/>
</dbReference>
<keyword evidence="3 7" id="KW-0997">Cell inner membrane</keyword>
<dbReference type="Proteomes" id="UP000199211">
    <property type="component" value="Unassembled WGS sequence"/>
</dbReference>
<evidence type="ECO:0000313" key="9">
    <source>
        <dbReference type="EMBL" id="AHI30831.1"/>
    </source>
</evidence>
<dbReference type="Proteomes" id="UP000035081">
    <property type="component" value="Chromosome"/>
</dbReference>
<feature type="transmembrane region" description="Helical" evidence="7">
    <location>
        <begin position="178"/>
        <end position="199"/>
    </location>
</feature>
<evidence type="ECO:0000256" key="1">
    <source>
        <dbReference type="ARBA" id="ARBA00004429"/>
    </source>
</evidence>
<keyword evidence="4 7" id="KW-0812">Transmembrane</keyword>
<keyword evidence="5 7" id="KW-1133">Transmembrane helix</keyword>
<evidence type="ECO:0000256" key="6">
    <source>
        <dbReference type="ARBA" id="ARBA00023136"/>
    </source>
</evidence>
<comment type="function">
    <text evidence="7">Part of the tripartite ATP-independent periplasmic (TRAP) transport system.</text>
</comment>
<name>W5YNZ2_9GAMM</name>
<dbReference type="AlphaFoldDB" id="W5YNZ2"/>
<proteinExistence type="inferred from homology"/>
<feature type="transmembrane region" description="Helical" evidence="7">
    <location>
        <begin position="6"/>
        <end position="33"/>
    </location>
</feature>
<protein>
    <recommendedName>
        <fullName evidence="7">TRAP transporter large permease protein</fullName>
    </recommendedName>
</protein>
<feature type="transmembrane region" description="Helical" evidence="7">
    <location>
        <begin position="101"/>
        <end position="127"/>
    </location>
</feature>
<reference evidence="10 12" key="2">
    <citation type="submission" date="2016-10" db="EMBL/GenBank/DDBJ databases">
        <authorList>
            <person name="Varghese N."/>
            <person name="Submissions S."/>
        </authorList>
    </citation>
    <scope>NUCLEOTIDE SEQUENCE [LARGE SCALE GENOMIC DNA]</scope>
    <source>
        <strain evidence="10 12">DSM 26291</strain>
    </source>
</reference>
<evidence type="ECO:0000313" key="10">
    <source>
        <dbReference type="EMBL" id="SFL86606.1"/>
    </source>
</evidence>
<feature type="transmembrane region" description="Helical" evidence="7">
    <location>
        <begin position="313"/>
        <end position="334"/>
    </location>
</feature>
<evidence type="ECO:0000313" key="12">
    <source>
        <dbReference type="Proteomes" id="UP000199211"/>
    </source>
</evidence>
<comment type="subcellular location">
    <subcellularLocation>
        <location evidence="1 7">Cell inner membrane</location>
        <topology evidence="1 7">Multi-pass membrane protein</topology>
    </subcellularLocation>
</comment>
<feature type="transmembrane region" description="Helical" evidence="7">
    <location>
        <begin position="219"/>
        <end position="244"/>
    </location>
</feature>
<dbReference type="InterPro" id="IPR010656">
    <property type="entry name" value="DctM"/>
</dbReference>
<evidence type="ECO:0000256" key="5">
    <source>
        <dbReference type="ARBA" id="ARBA00022989"/>
    </source>
</evidence>
<dbReference type="RefSeq" id="WP_041332681.1">
    <property type="nucleotide sequence ID" value="NZ_FOTV01000013.1"/>
</dbReference>
<dbReference type="KEGG" id="msr:AU15_03975"/>
<keyword evidence="6 7" id="KW-0472">Membrane</keyword>
<evidence type="ECO:0000256" key="3">
    <source>
        <dbReference type="ARBA" id="ARBA00022519"/>
    </source>
</evidence>
<feature type="transmembrane region" description="Helical" evidence="7">
    <location>
        <begin position="250"/>
        <end position="273"/>
    </location>
</feature>
<accession>W5YNZ2</accession>
<evidence type="ECO:0000256" key="7">
    <source>
        <dbReference type="RuleBase" id="RU369079"/>
    </source>
</evidence>
<dbReference type="PANTHER" id="PTHR33362:SF7">
    <property type="entry name" value="SLL1103 PROTEIN"/>
    <property type="match status" value="1"/>
</dbReference>
<dbReference type="PANTHER" id="PTHR33362">
    <property type="entry name" value="SIALIC ACID TRAP TRANSPORTER PERMEASE PROTEIN SIAT-RELATED"/>
    <property type="match status" value="1"/>
</dbReference>
<dbReference type="EMBL" id="CP007152">
    <property type="protein sequence ID" value="AHI30831.1"/>
    <property type="molecule type" value="Genomic_DNA"/>
</dbReference>
<dbReference type="GO" id="GO:0005886">
    <property type="term" value="C:plasma membrane"/>
    <property type="evidence" value="ECO:0007669"/>
    <property type="project" value="UniProtKB-SubCell"/>
</dbReference>
<feature type="transmembrane region" description="Helical" evidence="7">
    <location>
        <begin position="341"/>
        <end position="359"/>
    </location>
</feature>
<organism evidence="9 11">
    <name type="scientific">Marinobacter salarius</name>
    <dbReference type="NCBI Taxonomy" id="1420917"/>
    <lineage>
        <taxon>Bacteria</taxon>
        <taxon>Pseudomonadati</taxon>
        <taxon>Pseudomonadota</taxon>
        <taxon>Gammaproteobacteria</taxon>
        <taxon>Pseudomonadales</taxon>
        <taxon>Marinobacteraceae</taxon>
        <taxon>Marinobacter</taxon>
    </lineage>
</organism>
<dbReference type="Pfam" id="PF06808">
    <property type="entry name" value="DctM"/>
    <property type="match status" value="1"/>
</dbReference>
<dbReference type="EMBL" id="FOTV01000013">
    <property type="protein sequence ID" value="SFL86606.1"/>
    <property type="molecule type" value="Genomic_DNA"/>
</dbReference>
<keyword evidence="7" id="KW-0813">Transport</keyword>
<comment type="subunit">
    <text evidence="7">The complex comprises the extracytoplasmic solute receptor protein and the two transmembrane proteins.</text>
</comment>
<sequence>MTSYVAFLMFPALLILILAGFPIAFSMISVALVAGYLQFGDGVIFQLLSKMDDVATNSVLAAVPLFIFIGAMLERSGIAERLFDAVHVWTRRVPGSLGVSAVLLGTIFAAASGVVGATETVIGMLAVPIMLKHAYDKSLISGTICASGSLGTVIPPSITVIVLAPVANVSVGDLFAGLLFPGLVMAALFIAYVVGIAMLKPAFAPREEETPVLSISQKIRMTVFALVPTMALIFTVLGTILLGIATPTEAAACGAAGTLILSLAYRTFTWGILWNALRRTASITAMILLIVLGGNMFAGVFFASGGMDSVQSLLSTLGLSGAGAVTAILVLAFLAGFVLDLISVVLILIPLAMPIVTGYGVDPVWFAVTFLVVLQTSYLTPPMAPSIFYLRAITPPEITLRHMYRGVLPFIGMQLVTLVLVILFPGLVLWLPEQMSGPSW</sequence>
<feature type="transmembrane region" description="Helical" evidence="7">
    <location>
        <begin position="54"/>
        <end position="73"/>
    </location>
</feature>
<dbReference type="HOGENOM" id="CLU_019824_4_0_6"/>
<evidence type="ECO:0000256" key="4">
    <source>
        <dbReference type="ARBA" id="ARBA00022692"/>
    </source>
</evidence>
<feature type="transmembrane region" description="Helical" evidence="7">
    <location>
        <begin position="365"/>
        <end position="390"/>
    </location>
</feature>
<dbReference type="NCBIfam" id="TIGR00786">
    <property type="entry name" value="dctM"/>
    <property type="match status" value="1"/>
</dbReference>
<keyword evidence="12" id="KW-1185">Reference proteome</keyword>
<evidence type="ECO:0000256" key="2">
    <source>
        <dbReference type="ARBA" id="ARBA00022475"/>
    </source>
</evidence>
<evidence type="ECO:0000259" key="8">
    <source>
        <dbReference type="Pfam" id="PF06808"/>
    </source>
</evidence>
<feature type="transmembrane region" description="Helical" evidence="7">
    <location>
        <begin position="410"/>
        <end position="431"/>
    </location>
</feature>
<dbReference type="GO" id="GO:0022857">
    <property type="term" value="F:transmembrane transporter activity"/>
    <property type="evidence" value="ECO:0007669"/>
    <property type="project" value="UniProtKB-UniRule"/>
</dbReference>
<comment type="similarity">
    <text evidence="7">Belongs to the TRAP transporter large permease family.</text>
</comment>